<evidence type="ECO:0000313" key="3">
    <source>
        <dbReference type="EMBL" id="RHE69664.1"/>
    </source>
</evidence>
<evidence type="ECO:0000313" key="4">
    <source>
        <dbReference type="Proteomes" id="UP000283928"/>
    </source>
</evidence>
<dbReference type="EMBL" id="QSKO01000037">
    <property type="protein sequence ID" value="RHE69664.1"/>
    <property type="molecule type" value="Genomic_DNA"/>
</dbReference>
<evidence type="ECO:0000256" key="1">
    <source>
        <dbReference type="SAM" id="MobiDB-lite"/>
    </source>
</evidence>
<feature type="region of interest" description="Disordered" evidence="1">
    <location>
        <begin position="1"/>
        <end position="22"/>
    </location>
</feature>
<accession>A0A412EMA7</accession>
<dbReference type="Proteomes" id="UP000285839">
    <property type="component" value="Unassembled WGS sequence"/>
</dbReference>
<name>A0A412EMA7_9FIRM</name>
<sequence length="63" mass="7308">MKEVHTVAKMGRPKAESPKKKNVSFRLTEEEYQKLSEYAAKHELTTTQAIQKGIDLLYQMPEK</sequence>
<dbReference type="AlphaFoldDB" id="A0A412EMA7"/>
<reference evidence="4 5" key="1">
    <citation type="submission" date="2018-08" db="EMBL/GenBank/DDBJ databases">
        <title>A genome reference for cultivated species of the human gut microbiota.</title>
        <authorList>
            <person name="Zou Y."/>
            <person name="Xue W."/>
            <person name="Luo G."/>
        </authorList>
    </citation>
    <scope>NUCLEOTIDE SEQUENCE [LARGE SCALE GENOMIC DNA]</scope>
    <source>
        <strain evidence="2 5">AF25-21</strain>
        <strain evidence="3 4">AM27-32LB</strain>
    </source>
</reference>
<organism evidence="2 5">
    <name type="scientific">Blautia obeum</name>
    <dbReference type="NCBI Taxonomy" id="40520"/>
    <lineage>
        <taxon>Bacteria</taxon>
        <taxon>Bacillati</taxon>
        <taxon>Bacillota</taxon>
        <taxon>Clostridia</taxon>
        <taxon>Lachnospirales</taxon>
        <taxon>Lachnospiraceae</taxon>
        <taxon>Blautia</taxon>
    </lineage>
</organism>
<protein>
    <submittedName>
        <fullName evidence="2">CopG family transcriptional regulator</fullName>
    </submittedName>
</protein>
<evidence type="ECO:0000313" key="5">
    <source>
        <dbReference type="Proteomes" id="UP000285839"/>
    </source>
</evidence>
<comment type="caution">
    <text evidence="2">The sequence shown here is derived from an EMBL/GenBank/DDBJ whole genome shotgun (WGS) entry which is preliminary data.</text>
</comment>
<dbReference type="EMBL" id="QRUH01000016">
    <property type="protein sequence ID" value="RGR46022.1"/>
    <property type="molecule type" value="Genomic_DNA"/>
</dbReference>
<evidence type="ECO:0000313" key="2">
    <source>
        <dbReference type="EMBL" id="RGR46022.1"/>
    </source>
</evidence>
<proteinExistence type="predicted"/>
<gene>
    <name evidence="3" type="ORF">DW723_16205</name>
    <name evidence="2" type="ORF">DWY46_16270</name>
</gene>
<dbReference type="Proteomes" id="UP000283928">
    <property type="component" value="Unassembled WGS sequence"/>
</dbReference>